<feature type="region of interest" description="Disordered" evidence="2">
    <location>
        <begin position="762"/>
        <end position="881"/>
    </location>
</feature>
<feature type="compositionally biased region" description="Polar residues" evidence="2">
    <location>
        <begin position="570"/>
        <end position="602"/>
    </location>
</feature>
<feature type="region of interest" description="Disordered" evidence="2">
    <location>
        <begin position="1283"/>
        <end position="1310"/>
    </location>
</feature>
<dbReference type="GeneID" id="109542535"/>
<organism evidence="3 4">
    <name type="scientific">Dendroctonus ponderosae</name>
    <name type="common">Mountain pine beetle</name>
    <dbReference type="NCBI Taxonomy" id="77166"/>
    <lineage>
        <taxon>Eukaryota</taxon>
        <taxon>Metazoa</taxon>
        <taxon>Ecdysozoa</taxon>
        <taxon>Arthropoda</taxon>
        <taxon>Hexapoda</taxon>
        <taxon>Insecta</taxon>
        <taxon>Pterygota</taxon>
        <taxon>Neoptera</taxon>
        <taxon>Endopterygota</taxon>
        <taxon>Coleoptera</taxon>
        <taxon>Polyphaga</taxon>
        <taxon>Cucujiformia</taxon>
        <taxon>Curculionidae</taxon>
        <taxon>Scolytinae</taxon>
        <taxon>Dendroctonus</taxon>
    </lineage>
</organism>
<feature type="compositionally biased region" description="Polar residues" evidence="2">
    <location>
        <begin position="691"/>
        <end position="702"/>
    </location>
</feature>
<dbReference type="InterPro" id="IPR015943">
    <property type="entry name" value="WD40/YVTN_repeat-like_dom_sf"/>
</dbReference>
<feature type="region of interest" description="Disordered" evidence="2">
    <location>
        <begin position="672"/>
        <end position="743"/>
    </location>
</feature>
<feature type="compositionally biased region" description="Polar residues" evidence="2">
    <location>
        <begin position="325"/>
        <end position="335"/>
    </location>
</feature>
<evidence type="ECO:0000313" key="3">
    <source>
        <dbReference type="EnsemblMetazoa" id="XP_019767353.1"/>
    </source>
</evidence>
<evidence type="ECO:0000313" key="4">
    <source>
        <dbReference type="Proteomes" id="UP000019118"/>
    </source>
</evidence>
<feature type="compositionally biased region" description="Polar residues" evidence="2">
    <location>
        <begin position="1565"/>
        <end position="1584"/>
    </location>
</feature>
<feature type="compositionally biased region" description="Low complexity" evidence="2">
    <location>
        <begin position="768"/>
        <end position="781"/>
    </location>
</feature>
<feature type="compositionally biased region" description="Low complexity" evidence="2">
    <location>
        <begin position="443"/>
        <end position="457"/>
    </location>
</feature>
<dbReference type="EnsemblMetazoa" id="XM_019911790.1">
    <property type="protein sequence ID" value="XP_019767349.1"/>
    <property type="gene ID" value="LOC109542535"/>
</dbReference>
<feature type="region of interest" description="Disordered" evidence="2">
    <location>
        <begin position="947"/>
        <end position="975"/>
    </location>
</feature>
<dbReference type="GO" id="GO:0080008">
    <property type="term" value="C:Cul4-RING E3 ubiquitin ligase complex"/>
    <property type="evidence" value="ECO:0007669"/>
    <property type="project" value="TreeGrafter"/>
</dbReference>
<dbReference type="EnsemblMetazoa" id="XM_019911791.1">
    <property type="protein sequence ID" value="XP_019767350.1"/>
    <property type="gene ID" value="LOC109542535"/>
</dbReference>
<feature type="compositionally biased region" description="Polar residues" evidence="2">
    <location>
        <begin position="782"/>
        <end position="796"/>
    </location>
</feature>
<evidence type="ECO:0000256" key="1">
    <source>
        <dbReference type="PROSITE-ProRule" id="PRU00221"/>
    </source>
</evidence>
<dbReference type="InterPro" id="IPR052596">
    <property type="entry name" value="AMBRA1_autophagy"/>
</dbReference>
<sequence length="1956" mass="218608">MSKEDFDIFRHLAKDPKANNAVKLIKGLQNREIGALRKTENKEQLQIFAEEELVRKEDLKEMRCQMPGIPRSTFLMVFSPDGQRAASTHSNHNIYVTDLRTGKNIKTLVGHPRTPWCIAFHPTSNQIVASGCLGGQVRIWDLSGGSEVWTTATQSVIASIAFHPSDRVLVIATFNEVYFWDWSLPEPLVHVSTNSPKEKVRYVAFDKLGHKLITGVANSPQTRWERVRAPVVVPRQERCASPYRRRITQRLVTSAGNAPNPQPSYPEYSAPQNNTPAVVPERERRITMCYQNLVREYELLVHRYLQLHRAPTMIDRGTDPMEPNHYNSGTQTAGSREQDPSLPGPSGLQSPPNSTSMGSDTILEPSASARTTINTTDPCEPQPSTSQSQNLITPSRIFSVCRKPPSSIRGTQTVESRKHKFDGGELNRNKEKRLKRNSCDNTSSESDSSREPQPQEQTQVESTFPDLNSSNIREGQRVLVVNLERLRPESEIQNNSSMSASNAQTPHQSSSTGSEISQGFPPGFIIDDVIPPGQPTAAGSPGNRYSERFNEYIRTNRARIQEFRRRTLDRGSSSIAPSTSANTDGDVQAPSSVSNDNGTATNGAVDELIHNIRRTAEYEVRNRILPIITSIPPPDRPELIRLFENSREHVRLRFRQMFPAFLRRHARRSMRVRIGSSTDSSSSDNEVGRHSPSNANHLNSEASEFPTRIEDPNITTDNTAAPQSTDNATSHSSTSSATLPPRLERNFNTELEQLVTSLLTEIERSDSRSANNTPATSNSTTCDINNNYSQSTSARTRPTHPHLWPGSGVTIPQPPGESIENMFQSDSVRESESERSSRSRWTQDMPNASGGTSHFGYRRPSHHDPRGSPFSNSDTRTTSSPMYTTAGLRRRFFSHRVSAFMPTRVNYSRMRCRRNPHYAVGSGRSGIPRANRSPTIVLDELINYAEREQSEEDASTAAQQPFEQPDDGQNGLGQLQALGPMISNIVQDLESSLDDVRNIRANNISGSRPGMLSSFSQRMDNIMANSENMLRNMRSFDRLPSGPTESARSTTENEPRWNFNDPGFYVRDLRTEASNNMETEGTTSPGNMQDMFGYMHAVTTDHTYPRNPNRTGAIDRVPPLFNSLQFTVSYINSQSRLLRRRVESIERIDRAMVEVGQLQLMRNLVAEMVRHIRSSAVESRSAGVSSVRQMMAGTRISDTSPTESPNEDGGNMGNQTRPQPEVENPQPGPSSSTDQPGPTAGTSTGTSRRSMNRKTYPPSRYVRLPRSSPRRSLVNWFARYAPSRGERGNRQSRSGSARPPPVPTSNIGSHNVFNYTTISPSTLTLMTRRLERLLTEQMRVLTRTQDPPSSPSCQSNVTVDLGEHILALRLHGCFMRMHRVLGSNMNPSLLRCLTSDRRGAAVTQDGAVRYSVRHTLSLIVDGMSRYIEELGNGTISNSMRLQIHAVLAMSVLLAEVVLLQVVDSIPAFPGTNMNAMQSALTGTADGTYLRLFNNRHAVPGGYIIARSLKLMRLAIRYANRALDETYRLRRNVLIPRHDIDRRILFGTINTCLRIIKRIQTRNVTHPVSEATAENSSTPAGSSDNSSERTAADLYSETFYSTIHSLIARYSDSREEDVPSQPSGPRDRAESTNDLSSNNENSDDDADDPEEPDWFYQRHSSNPNGSNNSRHLYRTNNVNLAPQPSIILPRASVRFWNVPSVQVNDVPVSEPSVFSVHRLMAHRRFAERVSELRYSSAQRANPRVGLFRPRFLHPLYASLNPFDADLDDPQRDQIYDSDMIATVTPNHRIQVWDISNGQIPGISNSLKNVVVSECKIHNDASVDIATDGTILVTLLPSGGYLNVTNRLGVYSLRWETLGQCLYTTSFEQNAVSVALSPLSRHLVVGFASRRVSIVPTDRWVMARIYKIEQKDVPGDRLPVLRELDQHRENRINCIRWLPSSGQGLIYATNTGQLVILS</sequence>
<feature type="compositionally biased region" description="Polar residues" evidence="2">
    <location>
        <begin position="458"/>
        <end position="471"/>
    </location>
</feature>
<feature type="region of interest" description="Disordered" evidence="2">
    <location>
        <begin position="490"/>
        <end position="522"/>
    </location>
</feature>
<feature type="region of interest" description="Disordered" evidence="2">
    <location>
        <begin position="1610"/>
        <end position="1671"/>
    </location>
</feature>
<dbReference type="SMART" id="SM00320">
    <property type="entry name" value="WD40"/>
    <property type="match status" value="6"/>
</dbReference>
<reference evidence="4" key="1">
    <citation type="journal article" date="2013" name="Genome Biol.">
        <title>Draft genome of the mountain pine beetle, Dendroctonus ponderosae Hopkins, a major forest pest.</title>
        <authorList>
            <person name="Keeling C.I."/>
            <person name="Yuen M.M."/>
            <person name="Liao N.Y."/>
            <person name="Docking T.R."/>
            <person name="Chan S.K."/>
            <person name="Taylor G.A."/>
            <person name="Palmquist D.L."/>
            <person name="Jackman S.D."/>
            <person name="Nguyen A."/>
            <person name="Li M."/>
            <person name="Henderson H."/>
            <person name="Janes J.K."/>
            <person name="Zhao Y."/>
            <person name="Pandoh P."/>
            <person name="Moore R."/>
            <person name="Sperling F.A."/>
            <person name="Huber D.P."/>
            <person name="Birol I."/>
            <person name="Jones S.J."/>
            <person name="Bohlmann J."/>
        </authorList>
    </citation>
    <scope>NUCLEOTIDE SEQUENCE</scope>
</reference>
<feature type="repeat" description="WD" evidence="1">
    <location>
        <begin position="108"/>
        <end position="150"/>
    </location>
</feature>
<feature type="compositionally biased region" description="Polar residues" evidence="2">
    <location>
        <begin position="869"/>
        <end position="881"/>
    </location>
</feature>
<reference evidence="3" key="2">
    <citation type="submission" date="2024-08" db="UniProtKB">
        <authorList>
            <consortium name="EnsemblMetazoa"/>
        </authorList>
    </citation>
    <scope>IDENTIFICATION</scope>
</reference>
<feature type="compositionally biased region" description="Basic and acidic residues" evidence="2">
    <location>
        <begin position="827"/>
        <end position="837"/>
    </location>
</feature>
<feature type="region of interest" description="Disordered" evidence="2">
    <location>
        <begin position="314"/>
        <end position="471"/>
    </location>
</feature>
<feature type="compositionally biased region" description="Acidic residues" evidence="2">
    <location>
        <begin position="1640"/>
        <end position="1652"/>
    </location>
</feature>
<feature type="compositionally biased region" description="Polar residues" evidence="2">
    <location>
        <begin position="1043"/>
        <end position="1052"/>
    </location>
</feature>
<keyword evidence="1" id="KW-0853">WD repeat</keyword>
<feature type="region of interest" description="Disordered" evidence="2">
    <location>
        <begin position="251"/>
        <end position="279"/>
    </location>
</feature>
<dbReference type="KEGG" id="dpa:109542535"/>
<accession>A0AAR5Q285</accession>
<dbReference type="InterPro" id="IPR036322">
    <property type="entry name" value="WD40_repeat_dom_sf"/>
</dbReference>
<dbReference type="PROSITE" id="PS50082">
    <property type="entry name" value="WD_REPEATS_2"/>
    <property type="match status" value="1"/>
</dbReference>
<dbReference type="InterPro" id="IPR001680">
    <property type="entry name" value="WD40_rpt"/>
</dbReference>
<dbReference type="PANTHER" id="PTHR22874">
    <property type="entry name" value="ACTIVATING MOLECULE IN BECN1-REGULATED AUTOPHAGY PROTEIN 1"/>
    <property type="match status" value="1"/>
</dbReference>
<dbReference type="EnsemblMetazoa" id="XM_019911794.1">
    <property type="protein sequence ID" value="XP_019767353.1"/>
    <property type="gene ID" value="LOC109542535"/>
</dbReference>
<feature type="compositionally biased region" description="Polar residues" evidence="2">
    <location>
        <begin position="504"/>
        <end position="517"/>
    </location>
</feature>
<feature type="compositionally biased region" description="Polar residues" evidence="2">
    <location>
        <begin position="713"/>
        <end position="723"/>
    </location>
</feature>
<dbReference type="SUPFAM" id="SSF50978">
    <property type="entry name" value="WD40 repeat-like"/>
    <property type="match status" value="2"/>
</dbReference>
<feature type="compositionally biased region" description="Low complexity" evidence="2">
    <location>
        <begin position="724"/>
        <end position="738"/>
    </location>
</feature>
<feature type="compositionally biased region" description="Polar residues" evidence="2">
    <location>
        <begin position="842"/>
        <end position="852"/>
    </location>
</feature>
<feature type="compositionally biased region" description="Polar residues" evidence="2">
    <location>
        <begin position="368"/>
        <end position="393"/>
    </location>
</feature>
<dbReference type="GO" id="GO:0000423">
    <property type="term" value="P:mitophagy"/>
    <property type="evidence" value="ECO:0007669"/>
    <property type="project" value="TreeGrafter"/>
</dbReference>
<dbReference type="Gene3D" id="2.130.10.10">
    <property type="entry name" value="YVTN repeat-like/Quinoprotein amine dehydrogenase"/>
    <property type="match status" value="2"/>
</dbReference>
<feature type="compositionally biased region" description="Low complexity" evidence="2">
    <location>
        <begin position="340"/>
        <end position="354"/>
    </location>
</feature>
<feature type="region of interest" description="Disordered" evidence="2">
    <location>
        <begin position="565"/>
        <end position="602"/>
    </location>
</feature>
<dbReference type="Proteomes" id="UP000019118">
    <property type="component" value="Unassembled WGS sequence"/>
</dbReference>
<feature type="region of interest" description="Disordered" evidence="2">
    <location>
        <begin position="1565"/>
        <end position="1589"/>
    </location>
</feature>
<feature type="region of interest" description="Disordered" evidence="2">
    <location>
        <begin position="1194"/>
        <end position="1266"/>
    </location>
</feature>
<feature type="compositionally biased region" description="Low complexity" evidence="2">
    <location>
        <begin position="1256"/>
        <end position="1266"/>
    </location>
</feature>
<feature type="compositionally biased region" description="Low complexity" evidence="2">
    <location>
        <begin position="494"/>
        <end position="503"/>
    </location>
</feature>
<proteinExistence type="predicted"/>
<evidence type="ECO:0008006" key="5">
    <source>
        <dbReference type="Google" id="ProtNLM"/>
    </source>
</evidence>
<dbReference type="GO" id="GO:1990756">
    <property type="term" value="F:ubiquitin-like ligase-substrate adaptor activity"/>
    <property type="evidence" value="ECO:0007669"/>
    <property type="project" value="TreeGrafter"/>
</dbReference>
<protein>
    <recommendedName>
        <fullName evidence="5">Activating molecule in BECN1-regulated autophagy protein 1</fullName>
    </recommendedName>
</protein>
<keyword evidence="4" id="KW-1185">Reference proteome</keyword>
<dbReference type="EnsemblMetazoa" id="XM_019911793.1">
    <property type="protein sequence ID" value="XP_019767352.1"/>
    <property type="gene ID" value="LOC109542535"/>
</dbReference>
<name>A0AAR5Q285_DENPD</name>
<dbReference type="Pfam" id="PF00400">
    <property type="entry name" value="WD40"/>
    <property type="match status" value="1"/>
</dbReference>
<dbReference type="GO" id="GO:0000045">
    <property type="term" value="P:autophagosome assembly"/>
    <property type="evidence" value="ECO:0007669"/>
    <property type="project" value="TreeGrafter"/>
</dbReference>
<evidence type="ECO:0000256" key="2">
    <source>
        <dbReference type="SAM" id="MobiDB-lite"/>
    </source>
</evidence>
<feature type="compositionally biased region" description="Polar residues" evidence="2">
    <location>
        <begin position="1657"/>
        <end position="1671"/>
    </location>
</feature>
<feature type="region of interest" description="Disordered" evidence="2">
    <location>
        <begin position="1036"/>
        <end position="1062"/>
    </location>
</feature>
<dbReference type="PANTHER" id="PTHR22874:SF1">
    <property type="entry name" value="ACTIVATING MOLECULE IN BECN1-REGULATED AUTOPHAGY PROTEIN 1"/>
    <property type="match status" value="1"/>
</dbReference>